<sequence>MAGDAVMALGGAGRGQLALDDVEVTYTPPPRRLDDDKAGALGKIRRSIYTLYRRLSAATMDGYSTSVDPGDVHLGDREDPPAGIARIVRALVKHLRLPDTRMTVAIQAMPPGHAGRVTLGAWQRDEYFVEIDSGIVARRRDVGAVLAHEVTHVFLQYHDLRYEDEILTDTAAVYLGVGWPLLNAHRTDYTYSYSYSQRLGYLSLGEYGYILGRRAIRFGEDPLPLLTGLQGQRAYEHGYGRALGEWGVPPLASATAAGRRRYEKDRDRVRRRLDRGVPRPYDAARGDGYTFSGRSPLKVAFACPGCGVHVRLPAYTSVEVRCEVCDSLLDCDA</sequence>
<reference evidence="1 2" key="1">
    <citation type="submission" date="2023-08" db="EMBL/GenBank/DDBJ databases">
        <title>Phytohabitans sansha sp. nov., isolated from marine sediment.</title>
        <authorList>
            <person name="Zhao Y."/>
            <person name="Yi K."/>
        </authorList>
    </citation>
    <scope>NUCLEOTIDE SEQUENCE [LARGE SCALE GENOMIC DNA]</scope>
    <source>
        <strain evidence="1 2">ZYX-F-186</strain>
    </source>
</reference>
<dbReference type="Proteomes" id="UP001230908">
    <property type="component" value="Unassembled WGS sequence"/>
</dbReference>
<proteinExistence type="predicted"/>
<accession>A0ABU0ZNN5</accession>
<protein>
    <recommendedName>
        <fullName evidence="3">DUF4157 domain-containing protein</fullName>
    </recommendedName>
</protein>
<gene>
    <name evidence="1" type="ORF">RB614_27540</name>
</gene>
<keyword evidence="2" id="KW-1185">Reference proteome</keyword>
<evidence type="ECO:0000313" key="1">
    <source>
        <dbReference type="EMBL" id="MDQ7908286.1"/>
    </source>
</evidence>
<dbReference type="RefSeq" id="WP_308715556.1">
    <property type="nucleotide sequence ID" value="NZ_JAVHUY010000029.1"/>
</dbReference>
<evidence type="ECO:0008006" key="3">
    <source>
        <dbReference type="Google" id="ProtNLM"/>
    </source>
</evidence>
<name>A0ABU0ZNN5_9ACTN</name>
<evidence type="ECO:0000313" key="2">
    <source>
        <dbReference type="Proteomes" id="UP001230908"/>
    </source>
</evidence>
<comment type="caution">
    <text evidence="1">The sequence shown here is derived from an EMBL/GenBank/DDBJ whole genome shotgun (WGS) entry which is preliminary data.</text>
</comment>
<organism evidence="1 2">
    <name type="scientific">Phytohabitans maris</name>
    <dbReference type="NCBI Taxonomy" id="3071409"/>
    <lineage>
        <taxon>Bacteria</taxon>
        <taxon>Bacillati</taxon>
        <taxon>Actinomycetota</taxon>
        <taxon>Actinomycetes</taxon>
        <taxon>Micromonosporales</taxon>
        <taxon>Micromonosporaceae</taxon>
    </lineage>
</organism>
<dbReference type="EMBL" id="JAVHUY010000029">
    <property type="protein sequence ID" value="MDQ7908286.1"/>
    <property type="molecule type" value="Genomic_DNA"/>
</dbReference>